<organism evidence="14">
    <name type="scientific">Rhizochromulina marina</name>
    <dbReference type="NCBI Taxonomy" id="1034831"/>
    <lineage>
        <taxon>Eukaryota</taxon>
        <taxon>Sar</taxon>
        <taxon>Stramenopiles</taxon>
        <taxon>Ochrophyta</taxon>
        <taxon>Dictyochophyceae</taxon>
        <taxon>Rhizochromulinales</taxon>
        <taxon>Rhizochromulina</taxon>
    </lineage>
</organism>
<dbReference type="GO" id="GO:0061631">
    <property type="term" value="F:ubiquitin conjugating enzyme activity"/>
    <property type="evidence" value="ECO:0007669"/>
    <property type="project" value="UniProtKB-EC"/>
</dbReference>
<dbReference type="EMBL" id="HBHJ01015673">
    <property type="protein sequence ID" value="CAD9687421.1"/>
    <property type="molecule type" value="Transcribed_RNA"/>
</dbReference>
<evidence type="ECO:0000256" key="5">
    <source>
        <dbReference type="ARBA" id="ARBA00022741"/>
    </source>
</evidence>
<dbReference type="GO" id="GO:0005789">
    <property type="term" value="C:endoplasmic reticulum membrane"/>
    <property type="evidence" value="ECO:0007669"/>
    <property type="project" value="UniProtKB-SubCell"/>
</dbReference>
<evidence type="ECO:0000256" key="4">
    <source>
        <dbReference type="ARBA" id="ARBA00022692"/>
    </source>
</evidence>
<keyword evidence="4 12" id="KW-0812">Transmembrane</keyword>
<feature type="transmembrane region" description="Helical" evidence="12">
    <location>
        <begin position="206"/>
        <end position="226"/>
    </location>
</feature>
<dbReference type="Pfam" id="PF00179">
    <property type="entry name" value="UQ_con"/>
    <property type="match status" value="1"/>
</dbReference>
<dbReference type="EC" id="2.3.2.23" evidence="2"/>
<feature type="region of interest" description="Disordered" evidence="11">
    <location>
        <begin position="166"/>
        <end position="199"/>
    </location>
</feature>
<dbReference type="CDD" id="cd23799">
    <property type="entry name" value="UBCc_UBE2J"/>
    <property type="match status" value="1"/>
</dbReference>
<dbReference type="FunFam" id="3.10.110.10:FF:000023">
    <property type="entry name" value="Ubiquitin-conjugating enzyme E2 J2"/>
    <property type="match status" value="1"/>
</dbReference>
<evidence type="ECO:0000259" key="13">
    <source>
        <dbReference type="PROSITE" id="PS50127"/>
    </source>
</evidence>
<dbReference type="AlphaFoldDB" id="A0A7S2S2D4"/>
<evidence type="ECO:0000313" key="14">
    <source>
        <dbReference type="EMBL" id="CAD9687421.1"/>
    </source>
</evidence>
<keyword evidence="8" id="KW-0067">ATP-binding</keyword>
<evidence type="ECO:0000256" key="2">
    <source>
        <dbReference type="ARBA" id="ARBA00012486"/>
    </source>
</evidence>
<evidence type="ECO:0000256" key="6">
    <source>
        <dbReference type="ARBA" id="ARBA00022786"/>
    </source>
</evidence>
<keyword evidence="6" id="KW-0833">Ubl conjugation pathway</keyword>
<dbReference type="Gene3D" id="3.10.110.10">
    <property type="entry name" value="Ubiquitin Conjugating Enzyme"/>
    <property type="match status" value="1"/>
</dbReference>
<evidence type="ECO:0000256" key="12">
    <source>
        <dbReference type="SAM" id="Phobius"/>
    </source>
</evidence>
<sequence>MADMCARRLRKEYAGLAKNPLEHIDAVPLESNIREWHYVVRGAAGTPYEGGFYHGKLEFPKDYPLKPPSIRLLTPSGRFKEDRRLCFSFSDFHPESWNPMWSVSTILVGFQSFMLESDPTLGSIETSSKQRRKLAAQSLEFNCRDKTFCSLFPQYAELYEERLRQSRKQGSASAPSGTSGNTSSGGRGGTAETYARRSGKQEPSMTMVFVSVGVSISLLAIILHLVG</sequence>
<keyword evidence="5" id="KW-0547">Nucleotide-binding</keyword>
<dbReference type="InterPro" id="IPR050113">
    <property type="entry name" value="Ub_conjugating_enzyme"/>
</dbReference>
<gene>
    <name evidence="14" type="ORF">RMAR1173_LOCUS10411</name>
</gene>
<comment type="subcellular location">
    <subcellularLocation>
        <location evidence="1">Endoplasmic reticulum membrane</location>
    </subcellularLocation>
</comment>
<accession>A0A7S2S2D4</accession>
<evidence type="ECO:0000256" key="10">
    <source>
        <dbReference type="ARBA" id="ARBA00023136"/>
    </source>
</evidence>
<dbReference type="PANTHER" id="PTHR24067">
    <property type="entry name" value="UBIQUITIN-CONJUGATING ENZYME E2"/>
    <property type="match status" value="1"/>
</dbReference>
<dbReference type="InterPro" id="IPR016135">
    <property type="entry name" value="UBQ-conjugating_enzyme/RWD"/>
</dbReference>
<evidence type="ECO:0000256" key="1">
    <source>
        <dbReference type="ARBA" id="ARBA00004586"/>
    </source>
</evidence>
<keyword evidence="9 12" id="KW-1133">Transmembrane helix</keyword>
<protein>
    <recommendedName>
        <fullName evidence="2">E2 ubiquitin-conjugating enzyme</fullName>
        <ecNumber evidence="2">2.3.2.23</ecNumber>
    </recommendedName>
</protein>
<keyword evidence="3" id="KW-0808">Transferase</keyword>
<evidence type="ECO:0000256" key="3">
    <source>
        <dbReference type="ARBA" id="ARBA00022679"/>
    </source>
</evidence>
<evidence type="ECO:0000256" key="11">
    <source>
        <dbReference type="SAM" id="MobiDB-lite"/>
    </source>
</evidence>
<dbReference type="SUPFAM" id="SSF54495">
    <property type="entry name" value="UBC-like"/>
    <property type="match status" value="1"/>
</dbReference>
<dbReference type="PROSITE" id="PS50127">
    <property type="entry name" value="UBC_2"/>
    <property type="match status" value="1"/>
</dbReference>
<feature type="compositionally biased region" description="Low complexity" evidence="11">
    <location>
        <begin position="170"/>
        <end position="182"/>
    </location>
</feature>
<feature type="domain" description="UBC core" evidence="13">
    <location>
        <begin position="4"/>
        <end position="154"/>
    </location>
</feature>
<proteinExistence type="predicted"/>
<evidence type="ECO:0000256" key="7">
    <source>
        <dbReference type="ARBA" id="ARBA00022824"/>
    </source>
</evidence>
<keyword evidence="10 12" id="KW-0472">Membrane</keyword>
<reference evidence="14" key="1">
    <citation type="submission" date="2021-01" db="EMBL/GenBank/DDBJ databases">
        <authorList>
            <person name="Corre E."/>
            <person name="Pelletier E."/>
            <person name="Niang G."/>
            <person name="Scheremetjew M."/>
            <person name="Finn R."/>
            <person name="Kale V."/>
            <person name="Holt S."/>
            <person name="Cochrane G."/>
            <person name="Meng A."/>
            <person name="Brown T."/>
            <person name="Cohen L."/>
        </authorList>
    </citation>
    <scope>NUCLEOTIDE SEQUENCE</scope>
    <source>
        <strain evidence="14">CCMP1243</strain>
    </source>
</reference>
<keyword evidence="7" id="KW-0256">Endoplasmic reticulum</keyword>
<name>A0A7S2S2D4_9STRA</name>
<evidence type="ECO:0000256" key="8">
    <source>
        <dbReference type="ARBA" id="ARBA00022840"/>
    </source>
</evidence>
<dbReference type="GO" id="GO:0005524">
    <property type="term" value="F:ATP binding"/>
    <property type="evidence" value="ECO:0007669"/>
    <property type="project" value="UniProtKB-KW"/>
</dbReference>
<dbReference type="InterPro" id="IPR000608">
    <property type="entry name" value="UBC"/>
</dbReference>
<evidence type="ECO:0000256" key="9">
    <source>
        <dbReference type="ARBA" id="ARBA00022989"/>
    </source>
</evidence>
<dbReference type="SMART" id="SM00212">
    <property type="entry name" value="UBCc"/>
    <property type="match status" value="1"/>
</dbReference>